<dbReference type="VEuPathDB" id="FungiDB:AB675_5252"/>
<name>A0A0N0NLS6_9EURO</name>
<accession>A0A0N0NLS6</accession>
<dbReference type="RefSeq" id="XP_017999342.1">
    <property type="nucleotide sequence ID" value="XM_018145450.1"/>
</dbReference>
<evidence type="ECO:0000313" key="1">
    <source>
        <dbReference type="EMBL" id="KPI39379.1"/>
    </source>
</evidence>
<comment type="caution">
    <text evidence="1">The sequence shown here is derived from an EMBL/GenBank/DDBJ whole genome shotgun (WGS) entry which is preliminary data.</text>
</comment>
<sequence length="218" mass="24615">MSLIKDSDNVFDAFEHRFENDAGHWQRMSRHIGIDNDLDAATRQTQLEELLKVMLEDKSIMEEIMAEQKQDRANIAAALKTCDEVVANAAKKLPPNENALLTKINTTLKEQLAIAETVTVGFDVAYKLKLKMLARNDTYYKALLAARKALEAGKPFPDGAELAAEWLYTQEAAEDEAKMKAMRQTVELGEASRLSQKMMDSNINMVRVFQARMEQMEG</sequence>
<dbReference type="Proteomes" id="UP000038010">
    <property type="component" value="Unassembled WGS sequence"/>
</dbReference>
<dbReference type="AlphaFoldDB" id="A0A0N0NLS6"/>
<gene>
    <name evidence="1" type="ORF">AB675_5252</name>
</gene>
<reference evidence="1 2" key="1">
    <citation type="submission" date="2015-06" db="EMBL/GenBank/DDBJ databases">
        <title>Draft genome of the ant-associated black yeast Phialophora attae CBS 131958.</title>
        <authorList>
            <person name="Moreno L.F."/>
            <person name="Stielow B.J."/>
            <person name="de Hoog S."/>
            <person name="Vicente V.A."/>
            <person name="Weiss V.A."/>
            <person name="de Vries M."/>
            <person name="Cruz L.M."/>
            <person name="Souza E.M."/>
        </authorList>
    </citation>
    <scope>NUCLEOTIDE SEQUENCE [LARGE SCALE GENOMIC DNA]</scope>
    <source>
        <strain evidence="1 2">CBS 131958</strain>
    </source>
</reference>
<keyword evidence="2" id="KW-1185">Reference proteome</keyword>
<evidence type="ECO:0000313" key="2">
    <source>
        <dbReference type="Proteomes" id="UP000038010"/>
    </source>
</evidence>
<dbReference type="GeneID" id="28737330"/>
<dbReference type="EMBL" id="LFJN01000015">
    <property type="protein sequence ID" value="KPI39379.1"/>
    <property type="molecule type" value="Genomic_DNA"/>
</dbReference>
<proteinExistence type="predicted"/>
<protein>
    <submittedName>
        <fullName evidence="1">Uncharacterized protein</fullName>
    </submittedName>
</protein>
<organism evidence="1 2">
    <name type="scientific">Cyphellophora attinorum</name>
    <dbReference type="NCBI Taxonomy" id="1664694"/>
    <lineage>
        <taxon>Eukaryota</taxon>
        <taxon>Fungi</taxon>
        <taxon>Dikarya</taxon>
        <taxon>Ascomycota</taxon>
        <taxon>Pezizomycotina</taxon>
        <taxon>Eurotiomycetes</taxon>
        <taxon>Chaetothyriomycetidae</taxon>
        <taxon>Chaetothyriales</taxon>
        <taxon>Cyphellophoraceae</taxon>
        <taxon>Cyphellophora</taxon>
    </lineage>
</organism>